<sequence>MDQLLAVKIGCLAGVLLITLLCGLIPAQVKWFHINMARGKHRRILSFIGCFSAGIFLGACIMHMVADALGDIETEIRKQQHMVRIHGLHGGHGSDSGDQWPDSRGGQYLYPYGELIISLGFFLVFFIESVVLHCCPQAVHSHGNHENHEDHKEPPPSHSSFRAFILFLSLSFHSVFEGLAIGVQKETTDTIQLCLAVLIHKAIMSFSLSLKLVQSSTKLQWRILYLVVFALMSPIGISIGIGVSLSNGDGSGLAQAVLEGVSAGTFLYVTFLEILPYELGSHESPFTKFLFISLGFSIMAVIAIWA</sequence>
<feature type="transmembrane region" description="Helical" evidence="5">
    <location>
        <begin position="6"/>
        <end position="32"/>
    </location>
</feature>
<evidence type="ECO:0000313" key="6">
    <source>
        <dbReference type="Ensembl" id="ENSNNAP00000011945.1"/>
    </source>
</evidence>
<dbReference type="GO" id="GO:0070574">
    <property type="term" value="P:cadmium ion transmembrane transport"/>
    <property type="evidence" value="ECO:0007669"/>
    <property type="project" value="Ensembl"/>
</dbReference>
<feature type="transmembrane region" description="Helical" evidence="5">
    <location>
        <begin position="115"/>
        <end position="135"/>
    </location>
</feature>
<protein>
    <submittedName>
        <fullName evidence="6">Solute carrier family 39 member 2</fullName>
    </submittedName>
</protein>
<name>A0A8C7DWR2_NAJNA</name>
<feature type="transmembrane region" description="Helical" evidence="5">
    <location>
        <begin position="222"/>
        <end position="241"/>
    </location>
</feature>
<dbReference type="Ensembl" id="ENSNNAT00000012490.1">
    <property type="protein sequence ID" value="ENSNNAP00000011945.1"/>
    <property type="gene ID" value="ENSNNAG00000007975.1"/>
</dbReference>
<feature type="transmembrane region" description="Helical" evidence="5">
    <location>
        <begin position="286"/>
        <end position="305"/>
    </location>
</feature>
<keyword evidence="4 5" id="KW-0472">Membrane</keyword>
<keyword evidence="3 5" id="KW-1133">Transmembrane helix</keyword>
<accession>A0A8C7DWR2</accession>
<keyword evidence="7" id="KW-1185">Reference proteome</keyword>
<comment type="subcellular location">
    <subcellularLocation>
        <location evidence="1">Membrane</location>
        <topology evidence="1">Multi-pass membrane protein</topology>
    </subcellularLocation>
</comment>
<dbReference type="GO" id="GO:0036464">
    <property type="term" value="C:cytoplasmic ribonucleoprotein granule"/>
    <property type="evidence" value="ECO:0007669"/>
    <property type="project" value="Ensembl"/>
</dbReference>
<dbReference type="GO" id="GO:0031410">
    <property type="term" value="C:cytoplasmic vesicle"/>
    <property type="evidence" value="ECO:0007669"/>
    <property type="project" value="Ensembl"/>
</dbReference>
<organism evidence="6 7">
    <name type="scientific">Naja naja</name>
    <name type="common">Indian cobra</name>
    <dbReference type="NCBI Taxonomy" id="35670"/>
    <lineage>
        <taxon>Eukaryota</taxon>
        <taxon>Metazoa</taxon>
        <taxon>Chordata</taxon>
        <taxon>Craniata</taxon>
        <taxon>Vertebrata</taxon>
        <taxon>Euteleostomi</taxon>
        <taxon>Lepidosauria</taxon>
        <taxon>Squamata</taxon>
        <taxon>Bifurcata</taxon>
        <taxon>Unidentata</taxon>
        <taxon>Episquamata</taxon>
        <taxon>Toxicofera</taxon>
        <taxon>Serpentes</taxon>
        <taxon>Colubroidea</taxon>
        <taxon>Elapidae</taxon>
        <taxon>Elapinae</taxon>
        <taxon>Naja</taxon>
    </lineage>
</organism>
<reference evidence="6" key="2">
    <citation type="submission" date="2025-09" db="UniProtKB">
        <authorList>
            <consortium name="Ensembl"/>
        </authorList>
    </citation>
    <scope>IDENTIFICATION</scope>
</reference>
<dbReference type="Proteomes" id="UP000694559">
    <property type="component" value="Unplaced"/>
</dbReference>
<dbReference type="OMA" id="EEWGGTH"/>
<evidence type="ECO:0000256" key="5">
    <source>
        <dbReference type="SAM" id="Phobius"/>
    </source>
</evidence>
<feature type="transmembrane region" description="Helical" evidence="5">
    <location>
        <begin position="44"/>
        <end position="66"/>
    </location>
</feature>
<keyword evidence="2 5" id="KW-0812">Transmembrane</keyword>
<evidence type="ECO:0000256" key="3">
    <source>
        <dbReference type="ARBA" id="ARBA00022989"/>
    </source>
</evidence>
<dbReference type="GO" id="GO:0030216">
    <property type="term" value="P:keratinocyte differentiation"/>
    <property type="evidence" value="ECO:0007669"/>
    <property type="project" value="Ensembl"/>
</dbReference>
<feature type="transmembrane region" description="Helical" evidence="5">
    <location>
        <begin position="253"/>
        <end position="274"/>
    </location>
</feature>
<gene>
    <name evidence="6" type="primary">SLC39A2</name>
</gene>
<dbReference type="AlphaFoldDB" id="A0A8C7DWR2"/>
<dbReference type="GO" id="GO:0005385">
    <property type="term" value="F:zinc ion transmembrane transporter activity"/>
    <property type="evidence" value="ECO:0007669"/>
    <property type="project" value="Ensembl"/>
</dbReference>
<dbReference type="Pfam" id="PF02535">
    <property type="entry name" value="Zip"/>
    <property type="match status" value="1"/>
</dbReference>
<dbReference type="PANTHER" id="PTHR11040">
    <property type="entry name" value="ZINC/IRON TRANSPORTER"/>
    <property type="match status" value="1"/>
</dbReference>
<evidence type="ECO:0000256" key="2">
    <source>
        <dbReference type="ARBA" id="ARBA00022692"/>
    </source>
</evidence>
<proteinExistence type="predicted"/>
<evidence type="ECO:0000313" key="7">
    <source>
        <dbReference type="Proteomes" id="UP000694559"/>
    </source>
</evidence>
<dbReference type="GO" id="GO:0005886">
    <property type="term" value="C:plasma membrane"/>
    <property type="evidence" value="ECO:0007669"/>
    <property type="project" value="Ensembl"/>
</dbReference>
<evidence type="ECO:0000256" key="1">
    <source>
        <dbReference type="ARBA" id="ARBA00004141"/>
    </source>
</evidence>
<evidence type="ECO:0000256" key="4">
    <source>
        <dbReference type="ARBA" id="ARBA00023136"/>
    </source>
</evidence>
<reference evidence="6" key="1">
    <citation type="submission" date="2025-08" db="UniProtKB">
        <authorList>
            <consortium name="Ensembl"/>
        </authorList>
    </citation>
    <scope>IDENTIFICATION</scope>
</reference>
<dbReference type="PANTHER" id="PTHR11040:SF120">
    <property type="entry name" value="ZINC TRANSPORTER ZIP2"/>
    <property type="match status" value="1"/>
</dbReference>
<dbReference type="OrthoDB" id="448280at2759"/>
<dbReference type="GeneTree" id="ENSGT00940000160962"/>
<dbReference type="InterPro" id="IPR003689">
    <property type="entry name" value="ZIP"/>
</dbReference>